<evidence type="ECO:0000313" key="3">
    <source>
        <dbReference type="Proteomes" id="UP000217265"/>
    </source>
</evidence>
<feature type="region of interest" description="Disordered" evidence="1">
    <location>
        <begin position="198"/>
        <end position="237"/>
    </location>
</feature>
<sequence>MFNGKTSRPSFVFRKMENAPARHSPAIHTRITGSETCTALLKNCAAPLLGSPPQVPHAANPAASPRNTGTPPARKKSPAPASLATTGKLPRNVGGSMLATRASIFIPSISPASASEIRSARASPGASLPCQAFTHAAVRSRSTRSLSRSGSIWINTCTAASAHTVTHAARKRLALDALATWPSRHAALINATALIAPQSATPPRLPPSAIHKGNTSDHTARELSQLVSSSPSPRRISQNIHPIAGTLRISHTHAAPDVPPYTRARPSLQPAIENKYPERTANTTLTRLNPAFTLNTHTSLRLRACAPHNLAPLTIINATATPPPSTEPNTFNPPATAPSQICTGVACVEKWQRSCITENKSTQAHFPAASDTKNSPAVGWSNAANATAINAAKCHNRLTDPSKPLSNHPNPTANTTALALASTRASQCPFSPHQNAFHPVATASRPTLSSNASCASGR</sequence>
<dbReference type="AlphaFoldDB" id="A0A290QL74"/>
<dbReference type="EMBL" id="CP023344">
    <property type="protein sequence ID" value="ATC64712.1"/>
    <property type="molecule type" value="Genomic_DNA"/>
</dbReference>
<organism evidence="2 3">
    <name type="scientific">Nibricoccus aquaticus</name>
    <dbReference type="NCBI Taxonomy" id="2576891"/>
    <lineage>
        <taxon>Bacteria</taxon>
        <taxon>Pseudomonadati</taxon>
        <taxon>Verrucomicrobiota</taxon>
        <taxon>Opitutia</taxon>
        <taxon>Opitutales</taxon>
        <taxon>Opitutaceae</taxon>
        <taxon>Nibricoccus</taxon>
    </lineage>
</organism>
<gene>
    <name evidence="2" type="ORF">CMV30_12495</name>
</gene>
<accession>A0A290QL74</accession>
<dbReference type="Proteomes" id="UP000217265">
    <property type="component" value="Chromosome"/>
</dbReference>
<proteinExistence type="predicted"/>
<evidence type="ECO:0000256" key="1">
    <source>
        <dbReference type="SAM" id="MobiDB-lite"/>
    </source>
</evidence>
<reference evidence="2 3" key="1">
    <citation type="submission" date="2017-09" db="EMBL/GenBank/DDBJ databases">
        <title>Complete genome sequence of Verrucomicrobial strain HZ-65, isolated from freshwater.</title>
        <authorList>
            <person name="Choi A."/>
        </authorList>
    </citation>
    <scope>NUCLEOTIDE SEQUENCE [LARGE SCALE GENOMIC DNA]</scope>
    <source>
        <strain evidence="2 3">HZ-65</strain>
    </source>
</reference>
<feature type="region of interest" description="Disordered" evidence="1">
    <location>
        <begin position="52"/>
        <end position="92"/>
    </location>
</feature>
<dbReference type="KEGG" id="vbh:CMV30_12495"/>
<protein>
    <submittedName>
        <fullName evidence="2">Uncharacterized protein</fullName>
    </submittedName>
</protein>
<name>A0A290QL74_9BACT</name>
<keyword evidence="3" id="KW-1185">Reference proteome</keyword>
<feature type="compositionally biased region" description="Polar residues" evidence="1">
    <location>
        <begin position="225"/>
        <end position="237"/>
    </location>
</feature>
<evidence type="ECO:0000313" key="2">
    <source>
        <dbReference type="EMBL" id="ATC64712.1"/>
    </source>
</evidence>